<evidence type="ECO:0000256" key="7">
    <source>
        <dbReference type="RuleBase" id="RU000320"/>
    </source>
</evidence>
<feature type="transmembrane region" description="Helical" evidence="9">
    <location>
        <begin position="363"/>
        <end position="384"/>
    </location>
</feature>
<dbReference type="GO" id="GO:0016491">
    <property type="term" value="F:oxidoreductase activity"/>
    <property type="evidence" value="ECO:0007669"/>
    <property type="project" value="UniProtKB-KW"/>
</dbReference>
<evidence type="ECO:0000256" key="3">
    <source>
        <dbReference type="ARBA" id="ARBA00022692"/>
    </source>
</evidence>
<evidence type="ECO:0000256" key="1">
    <source>
        <dbReference type="ARBA" id="ARBA00004651"/>
    </source>
</evidence>
<dbReference type="InParanoid" id="A0LSU2"/>
<dbReference type="Pfam" id="PF00361">
    <property type="entry name" value="Proton_antipo_M"/>
    <property type="match status" value="1"/>
</dbReference>
<feature type="transmembrane region" description="Helical" evidence="9">
    <location>
        <begin position="309"/>
        <end position="330"/>
    </location>
</feature>
<proteinExistence type="predicted"/>
<dbReference type="InterPro" id="IPR003918">
    <property type="entry name" value="NADH_UbQ_OxRdtase"/>
</dbReference>
<dbReference type="KEGG" id="ace:Acel_0729"/>
<accession>A0LSU2</accession>
<dbReference type="PANTHER" id="PTHR42682">
    <property type="entry name" value="HYDROGENASE-4 COMPONENT F"/>
    <property type="match status" value="1"/>
</dbReference>
<evidence type="ECO:0000259" key="10">
    <source>
        <dbReference type="Pfam" id="PF00361"/>
    </source>
</evidence>
<dbReference type="EC" id="1.6.99.5" evidence="11"/>
<feature type="transmembrane region" description="Helical" evidence="9">
    <location>
        <begin position="472"/>
        <end position="492"/>
    </location>
</feature>
<feature type="transmembrane region" description="Helical" evidence="9">
    <location>
        <begin position="153"/>
        <end position="174"/>
    </location>
</feature>
<organism evidence="11 12">
    <name type="scientific">Acidothermus cellulolyticus (strain ATCC 43068 / DSM 8971 / 11B)</name>
    <dbReference type="NCBI Taxonomy" id="351607"/>
    <lineage>
        <taxon>Bacteria</taxon>
        <taxon>Bacillati</taxon>
        <taxon>Actinomycetota</taxon>
        <taxon>Actinomycetes</taxon>
        <taxon>Acidothermales</taxon>
        <taxon>Acidothermaceae</taxon>
        <taxon>Acidothermus</taxon>
    </lineage>
</organism>
<feature type="domain" description="NADH:quinone oxidoreductase/Mrp antiporter transmembrane" evidence="10">
    <location>
        <begin position="121"/>
        <end position="411"/>
    </location>
</feature>
<feature type="transmembrane region" description="Helical" evidence="9">
    <location>
        <begin position="96"/>
        <end position="116"/>
    </location>
</feature>
<dbReference type="InterPro" id="IPR001750">
    <property type="entry name" value="ND/Mrp_TM"/>
</dbReference>
<keyword evidence="6 9" id="KW-0472">Membrane</keyword>
<keyword evidence="12" id="KW-1185">Reference proteome</keyword>
<evidence type="ECO:0000256" key="9">
    <source>
        <dbReference type="SAM" id="Phobius"/>
    </source>
</evidence>
<keyword evidence="4 9" id="KW-1133">Transmembrane helix</keyword>
<dbReference type="PANTHER" id="PTHR42682:SF5">
    <property type="entry name" value="HYDROGENASE-4 COMPONENT F"/>
    <property type="match status" value="1"/>
</dbReference>
<evidence type="ECO:0000256" key="4">
    <source>
        <dbReference type="ARBA" id="ARBA00022989"/>
    </source>
</evidence>
<dbReference type="FunCoup" id="A0LSU2">
    <property type="interactions" value="2"/>
</dbReference>
<feature type="transmembrane region" description="Helical" evidence="9">
    <location>
        <begin position="238"/>
        <end position="260"/>
    </location>
</feature>
<comment type="subcellular location">
    <subcellularLocation>
        <location evidence="1">Cell membrane</location>
        <topology evidence="1">Multi-pass membrane protein</topology>
    </subcellularLocation>
    <subcellularLocation>
        <location evidence="7">Membrane</location>
        <topology evidence="7">Multi-pass membrane protein</topology>
    </subcellularLocation>
</comment>
<keyword evidence="5 11" id="KW-0560">Oxidoreductase</keyword>
<feature type="transmembrane region" description="Helical" evidence="9">
    <location>
        <begin position="391"/>
        <end position="420"/>
    </location>
</feature>
<dbReference type="GO" id="GO:0008137">
    <property type="term" value="F:NADH dehydrogenase (ubiquinone) activity"/>
    <property type="evidence" value="ECO:0007669"/>
    <property type="project" value="InterPro"/>
</dbReference>
<dbReference type="AlphaFoldDB" id="A0LSU2"/>
<feature type="transmembrane region" description="Helical" evidence="9">
    <location>
        <begin position="64"/>
        <end position="84"/>
    </location>
</feature>
<dbReference type="eggNOG" id="COG0651">
    <property type="taxonomic scope" value="Bacteria"/>
</dbReference>
<sequence>MSTLLVALLVVPFVAAGVCLIAPPTAGRILTAGVGVGSFGAVLALVTATRAHSVAAGFLRVDAVSTIFLLATALVYATVALYAIGYLRPEHVDRRYCRRILAGINLFAWALLAAPMVNGFTLLWVAVELTTVISALLVAIDDTDAATEAAWKYVLIASAGLGLALFGTVFYYYAGSQVLGTSYTFTFDALTMHSAGLPHTAVRLGFVLAVLGFGTKVGFFPVHTWLPDAHSEAPTPVSALLSGSLLAVSFYAILRFYQVAVATLGAAFPRQVLLAFGIASLALAALYLLDQRDIKRLLAYSSIEHMGILAVGMSFGARIAVVGVLLHVLAHAAAKGNAFMGAGVFVRAFGTKDLTAMRRGFTVLPWSAPLFLLAILALAAAPPFGIFRSEFYIVAGGLAAGHSGTVAVLVALVILAFAGLTWTTTALVFPADEAGITTASASLSSNAADGRTSDESIAKTPDRPTPRLGREFSAWLVIPPVLGLAVLVLLGMHPPASLIDLLTRGAVELGGG</sequence>
<dbReference type="InterPro" id="IPR052175">
    <property type="entry name" value="ComplexI-like_HydComp"/>
</dbReference>
<dbReference type="HOGENOM" id="CLU_007100_10_1_11"/>
<gene>
    <name evidence="11" type="ordered locus">Acel_0729</name>
</gene>
<evidence type="ECO:0000313" key="12">
    <source>
        <dbReference type="Proteomes" id="UP000008221"/>
    </source>
</evidence>
<feature type="region of interest" description="Disordered" evidence="8">
    <location>
        <begin position="445"/>
        <end position="465"/>
    </location>
</feature>
<dbReference type="Proteomes" id="UP000008221">
    <property type="component" value="Chromosome"/>
</dbReference>
<dbReference type="GO" id="GO:0042773">
    <property type="term" value="P:ATP synthesis coupled electron transport"/>
    <property type="evidence" value="ECO:0007669"/>
    <property type="project" value="InterPro"/>
</dbReference>
<keyword evidence="3 7" id="KW-0812">Transmembrane</keyword>
<evidence type="ECO:0000256" key="8">
    <source>
        <dbReference type="SAM" id="MobiDB-lite"/>
    </source>
</evidence>
<keyword evidence="2" id="KW-1003">Cell membrane</keyword>
<name>A0LSU2_ACIC1</name>
<dbReference type="RefSeq" id="WP_011719565.1">
    <property type="nucleotide sequence ID" value="NC_008578.1"/>
</dbReference>
<reference evidence="11 12" key="1">
    <citation type="journal article" date="2009" name="Genome Res.">
        <title>Complete genome of the cellulolytic thermophile Acidothermus cellulolyticus 11B provides insights into its ecophysiological and evolutionary adaptations.</title>
        <authorList>
            <person name="Barabote R.D."/>
            <person name="Xie G."/>
            <person name="Leu D.H."/>
            <person name="Normand P."/>
            <person name="Necsulea A."/>
            <person name="Daubin V."/>
            <person name="Medigue C."/>
            <person name="Adney W.S."/>
            <person name="Xu X.C."/>
            <person name="Lapidus A."/>
            <person name="Parales R.E."/>
            <person name="Detter C."/>
            <person name="Pujic P."/>
            <person name="Bruce D."/>
            <person name="Lavire C."/>
            <person name="Challacombe J.F."/>
            <person name="Brettin T.S."/>
            <person name="Berry A.M."/>
        </authorList>
    </citation>
    <scope>NUCLEOTIDE SEQUENCE [LARGE SCALE GENOMIC DNA]</scope>
    <source>
        <strain evidence="12">ATCC 43068 / DSM 8971 / 11B</strain>
    </source>
</reference>
<protein>
    <submittedName>
        <fullName evidence="11">NADH dehydrogenase (Quinone)</fullName>
        <ecNumber evidence="11">1.6.99.5</ecNumber>
    </submittedName>
</protein>
<feature type="transmembrane region" description="Helical" evidence="9">
    <location>
        <begin position="272"/>
        <end position="289"/>
    </location>
</feature>
<evidence type="ECO:0000256" key="6">
    <source>
        <dbReference type="ARBA" id="ARBA00023136"/>
    </source>
</evidence>
<evidence type="ECO:0000256" key="2">
    <source>
        <dbReference type="ARBA" id="ARBA00022475"/>
    </source>
</evidence>
<evidence type="ECO:0000256" key="5">
    <source>
        <dbReference type="ARBA" id="ARBA00023002"/>
    </source>
</evidence>
<dbReference type="PRINTS" id="PR01437">
    <property type="entry name" value="NUOXDRDTASE4"/>
</dbReference>
<dbReference type="STRING" id="351607.Acel_0729"/>
<feature type="compositionally biased region" description="Basic and acidic residues" evidence="8">
    <location>
        <begin position="451"/>
        <end position="465"/>
    </location>
</feature>
<dbReference type="OrthoDB" id="9811798at2"/>
<feature type="transmembrane region" description="Helical" evidence="9">
    <location>
        <begin position="122"/>
        <end position="141"/>
    </location>
</feature>
<dbReference type="GO" id="GO:0005886">
    <property type="term" value="C:plasma membrane"/>
    <property type="evidence" value="ECO:0007669"/>
    <property type="project" value="UniProtKB-SubCell"/>
</dbReference>
<feature type="transmembrane region" description="Helical" evidence="9">
    <location>
        <begin position="204"/>
        <end position="226"/>
    </location>
</feature>
<dbReference type="EMBL" id="CP000481">
    <property type="protein sequence ID" value="ABK52502.1"/>
    <property type="molecule type" value="Genomic_DNA"/>
</dbReference>
<evidence type="ECO:0000313" key="11">
    <source>
        <dbReference type="EMBL" id="ABK52502.1"/>
    </source>
</evidence>